<feature type="transmembrane region" description="Helical" evidence="7">
    <location>
        <begin position="128"/>
        <end position="148"/>
    </location>
</feature>
<evidence type="ECO:0000256" key="3">
    <source>
        <dbReference type="ARBA" id="ARBA00022475"/>
    </source>
</evidence>
<feature type="transmembrane region" description="Helical" evidence="7">
    <location>
        <begin position="187"/>
        <end position="206"/>
    </location>
</feature>
<feature type="transmembrane region" description="Helical" evidence="7">
    <location>
        <begin position="154"/>
        <end position="175"/>
    </location>
</feature>
<evidence type="ECO:0000256" key="1">
    <source>
        <dbReference type="ARBA" id="ARBA00004651"/>
    </source>
</evidence>
<keyword evidence="5 7" id="KW-1133">Transmembrane helix</keyword>
<dbReference type="RefSeq" id="WP_281878288.1">
    <property type="nucleotide sequence ID" value="NZ_AP026976.1"/>
</dbReference>
<evidence type="ECO:0000313" key="9">
    <source>
        <dbReference type="Proteomes" id="UP001317870"/>
    </source>
</evidence>
<proteinExistence type="inferred from homology"/>
<sequence>MTAAATWLSQTRAAPLRPQQWWVLTTRLIVPSVQSGEVLTSVLAPATFTASFYIPLKTIMTVIGTGFSSYAQYMMPLVVLQAAAFTAVSAAFRAATDSVAGLNRRFGSMPIGPLVPVTARLSGSVFRLAIGLITALICGHVIGFRFYLGTAETIGFVLFSLLIGLALIWGGDVIGTVSRNPEATAQALVLPPLIFGMLSTGIAPAGQFPAWVQPFVRNQPVSQWAIALRAFAGDSGPNAGQLSLSLLGPPLAWALGILVVCVPLSIRLSSRRA</sequence>
<dbReference type="PANTHER" id="PTHR43077:SF8">
    <property type="entry name" value="DOXORUBICIN RESISTANCE ABC TRANSPORTER PERMEASE PROTEIN DRRB"/>
    <property type="match status" value="1"/>
</dbReference>
<dbReference type="InterPro" id="IPR000412">
    <property type="entry name" value="ABC_2_transport"/>
</dbReference>
<evidence type="ECO:0000313" key="8">
    <source>
        <dbReference type="EMBL" id="BDT98274.1"/>
    </source>
</evidence>
<dbReference type="InterPro" id="IPR051328">
    <property type="entry name" value="T7SS_ABC-Transporter"/>
</dbReference>
<evidence type="ECO:0000256" key="5">
    <source>
        <dbReference type="ARBA" id="ARBA00022989"/>
    </source>
</evidence>
<evidence type="ECO:0000256" key="7">
    <source>
        <dbReference type="SAM" id="Phobius"/>
    </source>
</evidence>
<comment type="subcellular location">
    <subcellularLocation>
        <location evidence="1">Cell membrane</location>
        <topology evidence="1">Multi-pass membrane protein</topology>
    </subcellularLocation>
</comment>
<keyword evidence="6 7" id="KW-0472">Membrane</keyword>
<dbReference type="Proteomes" id="UP001317870">
    <property type="component" value="Chromosome"/>
</dbReference>
<protein>
    <submittedName>
        <fullName evidence="8">Doxorubicin resistance ABC transporter permease protein DrrB</fullName>
    </submittedName>
</protein>
<feature type="transmembrane region" description="Helical" evidence="7">
    <location>
        <begin position="251"/>
        <end position="269"/>
    </location>
</feature>
<name>A0ABM8CTI6_9NOCA</name>
<evidence type="ECO:0000256" key="6">
    <source>
        <dbReference type="ARBA" id="ARBA00023136"/>
    </source>
</evidence>
<accession>A0ABM8CTI6</accession>
<dbReference type="PIRSF" id="PIRSF006648">
    <property type="entry name" value="DrrB"/>
    <property type="match status" value="1"/>
</dbReference>
<organism evidence="8 9">
    <name type="scientific">Nocardia sputorum</name>
    <dbReference type="NCBI Taxonomy" id="2984338"/>
    <lineage>
        <taxon>Bacteria</taxon>
        <taxon>Bacillati</taxon>
        <taxon>Actinomycetota</taxon>
        <taxon>Actinomycetes</taxon>
        <taxon>Mycobacteriales</taxon>
        <taxon>Nocardiaceae</taxon>
        <taxon>Nocardia</taxon>
    </lineage>
</organism>
<keyword evidence="3" id="KW-1003">Cell membrane</keyword>
<feature type="transmembrane region" description="Helical" evidence="7">
    <location>
        <begin position="73"/>
        <end position="95"/>
    </location>
</feature>
<comment type="similarity">
    <text evidence="2">Belongs to the ABC-2 integral membrane protein family.</text>
</comment>
<dbReference type="PANTHER" id="PTHR43077">
    <property type="entry name" value="TRANSPORT PERMEASE YVFS-RELATED"/>
    <property type="match status" value="1"/>
</dbReference>
<keyword evidence="4 7" id="KW-0812">Transmembrane</keyword>
<reference evidence="8 9" key="1">
    <citation type="submission" date="2022-11" db="EMBL/GenBank/DDBJ databases">
        <title>Genome Sequencing of Nocardia sp. ON39_IFM12276 and assembly.</title>
        <authorList>
            <person name="Shimojima M."/>
            <person name="Toyokawa M."/>
            <person name="Uesaka K."/>
        </authorList>
    </citation>
    <scope>NUCLEOTIDE SEQUENCE [LARGE SCALE GENOMIC DNA]</scope>
    <source>
        <strain evidence="8 9">IFM 12276</strain>
    </source>
</reference>
<gene>
    <name evidence="8" type="primary">drrB</name>
    <name evidence="8" type="ORF">IFM12276_13030</name>
</gene>
<keyword evidence="9" id="KW-1185">Reference proteome</keyword>
<dbReference type="EMBL" id="AP026978">
    <property type="protein sequence ID" value="BDT98274.1"/>
    <property type="molecule type" value="Genomic_DNA"/>
</dbReference>
<evidence type="ECO:0000256" key="2">
    <source>
        <dbReference type="ARBA" id="ARBA00007783"/>
    </source>
</evidence>
<evidence type="ECO:0000256" key="4">
    <source>
        <dbReference type="ARBA" id="ARBA00022692"/>
    </source>
</evidence>